<accession>A0A6M5Y500</accession>
<dbReference type="InterPro" id="IPR006311">
    <property type="entry name" value="TAT_signal"/>
</dbReference>
<dbReference type="AlphaFoldDB" id="A0A6M5Y500"/>
<evidence type="ECO:0000313" key="1">
    <source>
        <dbReference type="EMBL" id="QJW89577.1"/>
    </source>
</evidence>
<dbReference type="NCBIfam" id="TIGR01409">
    <property type="entry name" value="TAT_signal_seq"/>
    <property type="match status" value="1"/>
</dbReference>
<reference evidence="1 2" key="1">
    <citation type="submission" date="2020-05" db="EMBL/GenBank/DDBJ databases">
        <title>Genome sequencing of Spirosoma sp. TS118.</title>
        <authorList>
            <person name="Lee J.-H."/>
            <person name="Jeong S."/>
            <person name="Zhao L."/>
            <person name="Jung J.-H."/>
            <person name="Kim M.-K."/>
            <person name="Lim S."/>
        </authorList>
    </citation>
    <scope>NUCLEOTIDE SEQUENCE [LARGE SCALE GENOMIC DNA]</scope>
    <source>
        <strain evidence="1 2">TS118</strain>
    </source>
</reference>
<dbReference type="PROSITE" id="PS51318">
    <property type="entry name" value="TAT"/>
    <property type="match status" value="1"/>
</dbReference>
<evidence type="ECO:0000313" key="2">
    <source>
        <dbReference type="Proteomes" id="UP000502756"/>
    </source>
</evidence>
<dbReference type="InterPro" id="IPR019546">
    <property type="entry name" value="TAT_signal_bac_arc"/>
</dbReference>
<dbReference type="EMBL" id="CP053435">
    <property type="protein sequence ID" value="QJW89577.1"/>
    <property type="molecule type" value="Genomic_DNA"/>
</dbReference>
<protein>
    <submittedName>
        <fullName evidence="1">Twin-arginine translocation signal domain-containing protein</fullName>
    </submittedName>
</protein>
<organism evidence="1 2">
    <name type="scientific">Spirosoma taeanense</name>
    <dbReference type="NCBI Taxonomy" id="2735870"/>
    <lineage>
        <taxon>Bacteria</taxon>
        <taxon>Pseudomonadati</taxon>
        <taxon>Bacteroidota</taxon>
        <taxon>Cytophagia</taxon>
        <taxon>Cytophagales</taxon>
        <taxon>Cytophagaceae</taxon>
        <taxon>Spirosoma</taxon>
    </lineage>
</organism>
<sequence>MKPEETNPSISAQSDGQSLARRNFLRAGATLGATLVTAPALPNGATIGNQSSELATITNAVRWVQGNSPWRCRRWG</sequence>
<keyword evidence="2" id="KW-1185">Reference proteome</keyword>
<dbReference type="KEGG" id="stae:HNV11_09385"/>
<gene>
    <name evidence="1" type="ORF">HNV11_09385</name>
</gene>
<dbReference type="Proteomes" id="UP000502756">
    <property type="component" value="Chromosome"/>
</dbReference>
<proteinExistence type="predicted"/>
<dbReference type="RefSeq" id="WP_171739416.1">
    <property type="nucleotide sequence ID" value="NZ_CP053435.1"/>
</dbReference>
<name>A0A6M5Y500_9BACT</name>